<protein>
    <recommendedName>
        <fullName evidence="12">AT-rich interactive domain-containing protein 4B</fullName>
    </recommendedName>
    <alternativeName>
        <fullName evidence="13">180 kDa Sin3-associated polypeptide</fullName>
    </alternativeName>
    <alternativeName>
        <fullName evidence="14">Histone deacetylase complex subunit SAP180</fullName>
    </alternativeName>
</protein>
<evidence type="ECO:0000313" key="17">
    <source>
        <dbReference type="Proteomes" id="UP000245341"/>
    </source>
</evidence>
<evidence type="ECO:0000256" key="4">
    <source>
        <dbReference type="ARBA" id="ARBA00022853"/>
    </source>
</evidence>
<dbReference type="InterPro" id="IPR001606">
    <property type="entry name" value="ARID_dom"/>
</dbReference>
<evidence type="ECO:0000313" key="18">
    <source>
        <dbReference type="RefSeq" id="XP_030873377.1"/>
    </source>
</evidence>
<dbReference type="FunFam" id="2.30.30.140:FF:000044">
    <property type="entry name" value="AT-rich interactive domain-containing protein 4B isoform X1"/>
    <property type="match status" value="1"/>
</dbReference>
<gene>
    <name evidence="18" type="primary">ARID4B</name>
</gene>
<evidence type="ECO:0000256" key="2">
    <source>
        <dbReference type="ARBA" id="ARBA00022553"/>
    </source>
</evidence>
<feature type="compositionally biased region" description="Basic and acidic residues" evidence="15">
    <location>
        <begin position="806"/>
        <end position="815"/>
    </location>
</feature>
<keyword evidence="6" id="KW-0175">Coiled coil</keyword>
<organism evidence="17 18">
    <name type="scientific">Leptonychotes weddellii</name>
    <name type="common">Weddell seal</name>
    <name type="synonym">Otaria weddellii</name>
    <dbReference type="NCBI Taxonomy" id="9713"/>
    <lineage>
        <taxon>Eukaryota</taxon>
        <taxon>Metazoa</taxon>
        <taxon>Chordata</taxon>
        <taxon>Craniata</taxon>
        <taxon>Vertebrata</taxon>
        <taxon>Euteleostomi</taxon>
        <taxon>Mammalia</taxon>
        <taxon>Eutheria</taxon>
        <taxon>Laurasiatheria</taxon>
        <taxon>Carnivora</taxon>
        <taxon>Caniformia</taxon>
        <taxon>Pinnipedia</taxon>
        <taxon>Phocidae</taxon>
        <taxon>Monachinae</taxon>
        <taxon>Lobodontini</taxon>
        <taxon>Leptonychotes</taxon>
    </lineage>
</organism>
<dbReference type="SUPFAM" id="SSF54160">
    <property type="entry name" value="Chromo domain-like"/>
    <property type="match status" value="1"/>
</dbReference>
<dbReference type="SUPFAM" id="SSF46774">
    <property type="entry name" value="ARID-like"/>
    <property type="match status" value="1"/>
</dbReference>
<dbReference type="Gene3D" id="2.30.30.140">
    <property type="match status" value="3"/>
</dbReference>
<evidence type="ECO:0000256" key="1">
    <source>
        <dbReference type="ARBA" id="ARBA00022499"/>
    </source>
</evidence>
<keyword evidence="17" id="KW-1185">Reference proteome</keyword>
<evidence type="ECO:0000256" key="10">
    <source>
        <dbReference type="ARBA" id="ARBA00053656"/>
    </source>
</evidence>
<dbReference type="InterPro" id="IPR016197">
    <property type="entry name" value="Chromo-like_dom_sf"/>
</dbReference>
<feature type="region of interest" description="Disordered" evidence="15">
    <location>
        <begin position="909"/>
        <end position="1212"/>
    </location>
</feature>
<feature type="domain" description="ARID" evidence="16">
    <location>
        <begin position="326"/>
        <end position="418"/>
    </location>
</feature>
<feature type="compositionally biased region" description="Basic and acidic residues" evidence="15">
    <location>
        <begin position="776"/>
        <end position="785"/>
    </location>
</feature>
<comment type="subunit">
    <text evidence="11">Component of a Sin3A corepressor complex consisting of SIN3A, SAP130, SUDS3/SAP45, SAP180, HDAC1 and HDAC2. Interacts with ARID4A. Interacts with AR.</text>
</comment>
<feature type="compositionally biased region" description="Basic and acidic residues" evidence="15">
    <location>
        <begin position="995"/>
        <end position="1010"/>
    </location>
</feature>
<dbReference type="KEGG" id="lww:102734518"/>
<keyword evidence="7" id="KW-0238">DNA-binding</keyword>
<feature type="compositionally biased region" description="Polar residues" evidence="15">
    <location>
        <begin position="1162"/>
        <end position="1191"/>
    </location>
</feature>
<feature type="compositionally biased region" description="Basic and acidic residues" evidence="15">
    <location>
        <begin position="1056"/>
        <end position="1065"/>
    </location>
</feature>
<feature type="region of interest" description="Disordered" evidence="15">
    <location>
        <begin position="144"/>
        <end position="186"/>
    </location>
</feature>
<feature type="compositionally biased region" description="Basic and acidic residues" evidence="15">
    <location>
        <begin position="504"/>
        <end position="516"/>
    </location>
</feature>
<dbReference type="RefSeq" id="XP_030873377.1">
    <property type="nucleotide sequence ID" value="XM_031017517.1"/>
</dbReference>
<keyword evidence="2" id="KW-0597">Phosphoprotein</keyword>
<evidence type="ECO:0000256" key="11">
    <source>
        <dbReference type="ARBA" id="ARBA00063472"/>
    </source>
</evidence>
<evidence type="ECO:0000256" key="13">
    <source>
        <dbReference type="ARBA" id="ARBA00078156"/>
    </source>
</evidence>
<feature type="compositionally biased region" description="Basic and acidic residues" evidence="15">
    <location>
        <begin position="827"/>
        <end position="851"/>
    </location>
</feature>
<feature type="region of interest" description="Disordered" evidence="15">
    <location>
        <begin position="769"/>
        <end position="891"/>
    </location>
</feature>
<evidence type="ECO:0000256" key="5">
    <source>
        <dbReference type="ARBA" id="ARBA00023015"/>
    </source>
</evidence>
<accession>A0A7F8PWI7</accession>
<dbReference type="InterPro" id="IPR002999">
    <property type="entry name" value="Tudor"/>
</dbReference>
<evidence type="ECO:0000256" key="8">
    <source>
        <dbReference type="ARBA" id="ARBA00023163"/>
    </source>
</evidence>
<dbReference type="SMART" id="SM00501">
    <property type="entry name" value="BRIGHT"/>
    <property type="match status" value="1"/>
</dbReference>
<feature type="compositionally biased region" description="Basic and acidic residues" evidence="15">
    <location>
        <begin position="728"/>
        <end position="737"/>
    </location>
</feature>
<dbReference type="CDD" id="cd20460">
    <property type="entry name" value="Tudor_ARID4B_rpt1"/>
    <property type="match status" value="1"/>
</dbReference>
<keyword evidence="1" id="KW-1017">Isopeptide bond</keyword>
<keyword evidence="9" id="KW-0539">Nucleus</keyword>
<dbReference type="PROSITE" id="PS51011">
    <property type="entry name" value="ARID"/>
    <property type="match status" value="1"/>
</dbReference>
<evidence type="ECO:0000256" key="3">
    <source>
        <dbReference type="ARBA" id="ARBA00022843"/>
    </source>
</evidence>
<evidence type="ECO:0000256" key="6">
    <source>
        <dbReference type="ARBA" id="ARBA00023054"/>
    </source>
</evidence>
<feature type="compositionally biased region" description="Basic and acidic residues" evidence="15">
    <location>
        <begin position="909"/>
        <end position="927"/>
    </location>
</feature>
<feature type="compositionally biased region" description="Basic residues" evidence="15">
    <location>
        <begin position="1130"/>
        <end position="1148"/>
    </location>
</feature>
<dbReference type="GO" id="GO:0005634">
    <property type="term" value="C:nucleus"/>
    <property type="evidence" value="ECO:0007669"/>
    <property type="project" value="TreeGrafter"/>
</dbReference>
<sequence>MRIREQKSNLPKMIQNKTVEAEALDEPPYLTVGTDVSAKYRGAFCEAKIKTAKRLVKVKVTFRHDSSTVEVQDDHIKGPLKVGAIVEVKNLDGAYQEAVINKLTDASWYTVVFDDGDEKTLRRSSLCLKGERHFAESETLDQLPLTNPEHFGTPVIGKKTNRGRRSNHIPEEESSSSSSDEDEDDRKQIDELLGKVVCVDYVSLDKKKALWFPALVVCPDCSDEIAVKKDNILVRSFKDGKFTSVPRKDVHEITSDTAPKPDAILKQAFDQALEFHKSRTIPANWKTELKEDSSSSEAEEEEEEEDDEKEKEDNSSEEEEEIEPFPEERENFLQQLYKFMEDRGTPINKRPVLGYRNLNLFKLFRLVHKLGGFDNIESGAVWKQVYQDLGIPVLNSAAGYNVKCAYKKYLYGFEEYCRSANIEFQMALPEKVVNKPCKECENVKEIKVKEEIEPEIKEIKIEEEENIIPKEEKPTDDDTERKENIKPSLGSKKNLLDSIPTQSDQEKEVNMKKTEENENLEDKDEETTGVDESLSIKVEAEEEKAKSGDETNKEEDEDDEEAEEEEEEEEEDEEDDDNNEEEEFECYPPGMKVQVRYGRGKNQKMYEASIKDSDVEGGEVLYLVHYCGWNVRLLRYSLLQKPQKFVYLRQYGGSPELWILNHILAYKWYNAAIISDEVVVYQTIVRHKEDIASVVIIHISFSSYFLASESSAEDSEQEDETGAQDIDNNGKEDSKIDHLTHTRNDLLAKEEQNSSSLLEENKVHADLAISKPVSKSPERLRKDMEGLSEDTDYEEEDEITKKRKDVKKDTTEKSSKPQVKRGKRRYCNTEECLKTGSPGKKEDKPKNKESLCIENSSNSSSDEEEEEKSKTKMTPTKKYNGLEEKRKSLRTTGFYSGFSEVAEKRIKLLNNSDERLQNSRAKDRKDVWSSIQGQWPKKTLKELFSDSDTEAAASPPHPAPEEGPAEGSLQTVAEEESCSPSAELEIPPPASADSKPAEEKPVEVSDKKAEFPSSGSNSVLNTPPTTPESPSSVTVTEAGRQQSSVTVSEPLAPNQEEVRSIKSETDSTIEVDSVAGELQDLQSEGNSSPAGFDASVSSSSSNQPEPEQPDKACTGQKRGKESQGGGSSSKKQKRSHKATVVNNKKKGKGTNSSDSEELSAGESVTKTQPVKSVSTGMKSHSTKSPARTQSPGKCGKNGDKDPDLKEPSNRLPKVYKWSFQMSDLENMTSAERITILQEKLQEIRKHYLSLKSEVASIDRRRKRLKKKERESAATSSSSSSPSSSSITAAVMLTLAEPSMSSASQNGMSVECR</sequence>
<comment type="function">
    <text evidence="10">Acts as a transcriptional repressor. May function in the assembly and/or enzymatic activity of the Sin3A corepressor complex or in mediating interactions between the complex and other regulatory complexes. Plays a role in the regulation of epigenetic modifications at the PWS/AS imprinting center near the SNRPN promoter, where it might function as part of a complex with RB1 and ARID4A. Involved in spermatogenesis, together with ARID4A, where it functions as a transcriptional coactivator for AR (androgen receptor) and enhances expression of genes required for sperm maturation. Regulates expression of the tight junction protein CLDN3 in the testis, which is important for integrity of the blood-testis barrier. Plays a role in myeloid homeostasis where it regulates the histone methylation state of bone marrow cells and expression of various genes involved in hematopoiesis. May function as a leukemia suppressor.</text>
</comment>
<evidence type="ECO:0000256" key="15">
    <source>
        <dbReference type="SAM" id="MobiDB-lite"/>
    </source>
</evidence>
<evidence type="ECO:0000256" key="12">
    <source>
        <dbReference type="ARBA" id="ARBA00071292"/>
    </source>
</evidence>
<dbReference type="InterPro" id="IPR036431">
    <property type="entry name" value="ARID_dom_sf"/>
</dbReference>
<feature type="compositionally biased region" description="Low complexity" evidence="15">
    <location>
        <begin position="1272"/>
        <end position="1288"/>
    </location>
</feature>
<feature type="compositionally biased region" description="Acidic residues" evidence="15">
    <location>
        <begin position="711"/>
        <end position="722"/>
    </location>
</feature>
<feature type="region of interest" description="Disordered" evidence="15">
    <location>
        <begin position="1251"/>
        <end position="1288"/>
    </location>
</feature>
<dbReference type="CDD" id="cd20462">
    <property type="entry name" value="Tudor_ARID4B_rpt2"/>
    <property type="match status" value="1"/>
</dbReference>
<dbReference type="CTD" id="51742"/>
<feature type="compositionally biased region" description="Low complexity" evidence="15">
    <location>
        <begin position="1028"/>
        <end position="1037"/>
    </location>
</feature>
<dbReference type="SMART" id="SM01014">
    <property type="entry name" value="ARID"/>
    <property type="match status" value="1"/>
</dbReference>
<keyword evidence="8" id="KW-0804">Transcription</keyword>
<feature type="region of interest" description="Disordered" evidence="15">
    <location>
        <begin position="463"/>
        <end position="589"/>
    </location>
</feature>
<dbReference type="Gene3D" id="1.10.150.60">
    <property type="entry name" value="ARID DNA-binding domain"/>
    <property type="match status" value="1"/>
</dbReference>
<feature type="compositionally biased region" description="Acidic residues" evidence="15">
    <location>
        <begin position="297"/>
        <end position="325"/>
    </location>
</feature>
<feature type="compositionally biased region" description="Acidic residues" evidence="15">
    <location>
        <begin position="786"/>
        <end position="798"/>
    </location>
</feature>
<dbReference type="SMART" id="SM00333">
    <property type="entry name" value="TUDOR"/>
    <property type="match status" value="2"/>
</dbReference>
<name>A0A7F8PWI7_LEPWE</name>
<dbReference type="Pfam" id="PF08169">
    <property type="entry name" value="RBB1NT"/>
    <property type="match status" value="1"/>
</dbReference>
<dbReference type="GeneID" id="102734518"/>
<feature type="compositionally biased region" description="Low complexity" evidence="15">
    <location>
        <begin position="1087"/>
        <end position="1101"/>
    </location>
</feature>
<evidence type="ECO:0000256" key="7">
    <source>
        <dbReference type="ARBA" id="ARBA00023125"/>
    </source>
</evidence>
<dbReference type="InterPro" id="IPR051232">
    <property type="entry name" value="ARID/SWI1_ChromRemod"/>
</dbReference>
<dbReference type="Pfam" id="PF01388">
    <property type="entry name" value="ARID"/>
    <property type="match status" value="1"/>
</dbReference>
<dbReference type="GO" id="GO:0000976">
    <property type="term" value="F:transcription cis-regulatory region binding"/>
    <property type="evidence" value="ECO:0007669"/>
    <property type="project" value="TreeGrafter"/>
</dbReference>
<dbReference type="FunFam" id="2.30.30.140:FF:000009">
    <property type="entry name" value="AT-rich interactive domain-containing protein 4B"/>
    <property type="match status" value="1"/>
</dbReference>
<dbReference type="InterPro" id="IPR047474">
    <property type="entry name" value="Tudor_ARID4B_rpt2"/>
</dbReference>
<dbReference type="CDD" id="cd16883">
    <property type="entry name" value="ARID_ARID4B"/>
    <property type="match status" value="1"/>
</dbReference>
<dbReference type="GO" id="GO:0006357">
    <property type="term" value="P:regulation of transcription by RNA polymerase II"/>
    <property type="evidence" value="ECO:0007669"/>
    <property type="project" value="TreeGrafter"/>
</dbReference>
<reference evidence="18" key="1">
    <citation type="submission" date="2025-08" db="UniProtKB">
        <authorList>
            <consortium name="RefSeq"/>
        </authorList>
    </citation>
    <scope>IDENTIFICATION</scope>
    <source>
        <tissue evidence="18">Liver</tissue>
    </source>
</reference>
<feature type="region of interest" description="Disordered" evidence="15">
    <location>
        <begin position="286"/>
        <end position="327"/>
    </location>
</feature>
<dbReference type="PANTHER" id="PTHR13964">
    <property type="entry name" value="RBP-RELATED"/>
    <property type="match status" value="1"/>
</dbReference>
<dbReference type="Proteomes" id="UP000245341">
    <property type="component" value="Unplaced"/>
</dbReference>
<dbReference type="GO" id="GO:0006325">
    <property type="term" value="P:chromatin organization"/>
    <property type="evidence" value="ECO:0007669"/>
    <property type="project" value="UniProtKB-KW"/>
</dbReference>
<dbReference type="FunFam" id="1.10.150.60:FF:000003">
    <property type="entry name" value="AT-rich interactive domain-containing protein 4B"/>
    <property type="match status" value="1"/>
</dbReference>
<dbReference type="PANTHER" id="PTHR13964:SF24">
    <property type="entry name" value="AT-RICH INTERACTIVE DOMAIN-CONTAINING PROTEIN 4B"/>
    <property type="match status" value="1"/>
</dbReference>
<feature type="compositionally biased region" description="Acidic residues" evidence="15">
    <location>
        <begin position="552"/>
        <end position="585"/>
    </location>
</feature>
<feature type="compositionally biased region" description="Basic and acidic residues" evidence="15">
    <location>
        <begin position="1196"/>
        <end position="1208"/>
    </location>
</feature>
<feature type="region of interest" description="Disordered" evidence="15">
    <location>
        <begin position="711"/>
        <end position="737"/>
    </location>
</feature>
<evidence type="ECO:0000256" key="14">
    <source>
        <dbReference type="ARBA" id="ARBA00083404"/>
    </source>
</evidence>
<dbReference type="InterPro" id="IPR012603">
    <property type="entry name" value="ARID4A/B_PWWP"/>
</dbReference>
<dbReference type="SUPFAM" id="SSF63748">
    <property type="entry name" value="Tudor/PWWP/MBT"/>
    <property type="match status" value="1"/>
</dbReference>
<dbReference type="OrthoDB" id="10068428at2759"/>
<keyword evidence="3" id="KW-0832">Ubl conjugation</keyword>
<dbReference type="InterPro" id="IPR028853">
    <property type="entry name" value="ARID4B_ARID/BRIGHT"/>
</dbReference>
<proteinExistence type="predicted"/>
<evidence type="ECO:0000259" key="16">
    <source>
        <dbReference type="PROSITE" id="PS51011"/>
    </source>
</evidence>
<evidence type="ECO:0000256" key="9">
    <source>
        <dbReference type="ARBA" id="ARBA00023242"/>
    </source>
</evidence>
<dbReference type="InterPro" id="IPR047476">
    <property type="entry name" value="Tudor_ARID4B_rpt1"/>
</dbReference>
<keyword evidence="5" id="KW-0805">Transcription regulation</keyword>
<feature type="compositionally biased region" description="Acidic residues" evidence="15">
    <location>
        <begin position="517"/>
        <end position="529"/>
    </location>
</feature>
<keyword evidence="4" id="KW-0156">Chromatin regulator</keyword>